<dbReference type="InterPro" id="IPR019956">
    <property type="entry name" value="Ubiquitin_dom"/>
</dbReference>
<dbReference type="SMART" id="SM01377">
    <property type="entry name" value="Ribosomal_L40e"/>
    <property type="match status" value="1"/>
</dbReference>
<dbReference type="InterPro" id="IPR000626">
    <property type="entry name" value="Ubiquitin-like_dom"/>
</dbReference>
<dbReference type="AlphaFoldDB" id="A0A8H7NDF5"/>
<keyword evidence="15" id="KW-0805">Transcription regulation</keyword>
<dbReference type="GO" id="GO:0005737">
    <property type="term" value="C:cytoplasm"/>
    <property type="evidence" value="ECO:0007669"/>
    <property type="project" value="UniProtKB-SubCell"/>
</dbReference>
<comment type="caution">
    <text evidence="23">The sequence shown here is derived from an EMBL/GenBank/DDBJ whole genome shotgun (WGS) entry which is preliminary data.</text>
</comment>
<dbReference type="Pfam" id="PF01020">
    <property type="entry name" value="Ribosomal_L40e"/>
    <property type="match status" value="1"/>
</dbReference>
<evidence type="ECO:0000256" key="12">
    <source>
        <dbReference type="ARBA" id="ARBA00022833"/>
    </source>
</evidence>
<name>A0A8H7NDF5_BIOOC</name>
<dbReference type="GO" id="GO:0001164">
    <property type="term" value="F:RNA polymerase I core promoter sequence-specific DNA binding"/>
    <property type="evidence" value="ECO:0007669"/>
    <property type="project" value="InterPro"/>
</dbReference>
<dbReference type="Pfam" id="PF20644">
    <property type="entry name" value="Rrn7_cyclin_N"/>
    <property type="match status" value="1"/>
</dbReference>
<evidence type="ECO:0000256" key="3">
    <source>
        <dbReference type="ARBA" id="ARBA00006899"/>
    </source>
</evidence>
<dbReference type="SMART" id="SM00213">
    <property type="entry name" value="UBQ"/>
    <property type="match status" value="1"/>
</dbReference>
<keyword evidence="19" id="KW-0687">Ribonucleoprotein</keyword>
<dbReference type="InterPro" id="IPR048538">
    <property type="entry name" value="Rrn7_cyclin_C"/>
</dbReference>
<evidence type="ECO:0000256" key="21">
    <source>
        <dbReference type="SAM" id="MobiDB-lite"/>
    </source>
</evidence>
<evidence type="ECO:0000256" key="13">
    <source>
        <dbReference type="ARBA" id="ARBA00022843"/>
    </source>
</evidence>
<dbReference type="GO" id="GO:0006412">
    <property type="term" value="P:translation"/>
    <property type="evidence" value="ECO:0007669"/>
    <property type="project" value="InterPro"/>
</dbReference>
<keyword evidence="14" id="KW-0689">Ribosomal protein</keyword>
<evidence type="ECO:0000256" key="5">
    <source>
        <dbReference type="ARBA" id="ARBA00008430"/>
    </source>
</evidence>
<keyword evidence="9" id="KW-0479">Metal-binding</keyword>
<evidence type="ECO:0000313" key="23">
    <source>
        <dbReference type="EMBL" id="KAF9753593.1"/>
    </source>
</evidence>
<evidence type="ECO:0000256" key="8">
    <source>
        <dbReference type="ARBA" id="ARBA00022499"/>
    </source>
</evidence>
<dbReference type="PROSITE" id="PS50053">
    <property type="entry name" value="UBIQUITIN_2"/>
    <property type="match status" value="1"/>
</dbReference>
<feature type="domain" description="Ubiquitin-like" evidence="22">
    <location>
        <begin position="493"/>
        <end position="574"/>
    </location>
</feature>
<dbReference type="PRINTS" id="PR00348">
    <property type="entry name" value="UBIQUITIN"/>
</dbReference>
<dbReference type="GO" id="GO:0005840">
    <property type="term" value="C:ribosome"/>
    <property type="evidence" value="ECO:0007669"/>
    <property type="project" value="UniProtKB-KW"/>
</dbReference>
<dbReference type="GO" id="GO:0008270">
    <property type="term" value="F:zinc ion binding"/>
    <property type="evidence" value="ECO:0007669"/>
    <property type="project" value="UniProtKB-KW"/>
</dbReference>
<evidence type="ECO:0000259" key="22">
    <source>
        <dbReference type="PROSITE" id="PS50053"/>
    </source>
</evidence>
<evidence type="ECO:0000256" key="1">
    <source>
        <dbReference type="ARBA" id="ARBA00004496"/>
    </source>
</evidence>
<evidence type="ECO:0000313" key="24">
    <source>
        <dbReference type="Proteomes" id="UP000616885"/>
    </source>
</evidence>
<evidence type="ECO:0000256" key="4">
    <source>
        <dbReference type="ARBA" id="ARBA00008373"/>
    </source>
</evidence>
<dbReference type="InterPro" id="IPR033599">
    <property type="entry name" value="TAF1B/Rrn7"/>
</dbReference>
<organism evidence="23 24">
    <name type="scientific">Bionectria ochroleuca</name>
    <name type="common">Gliocladium roseum</name>
    <dbReference type="NCBI Taxonomy" id="29856"/>
    <lineage>
        <taxon>Eukaryota</taxon>
        <taxon>Fungi</taxon>
        <taxon>Dikarya</taxon>
        <taxon>Ascomycota</taxon>
        <taxon>Pezizomycotina</taxon>
        <taxon>Sordariomycetes</taxon>
        <taxon>Hypocreomycetidae</taxon>
        <taxon>Hypocreales</taxon>
        <taxon>Bionectriaceae</taxon>
        <taxon>Clonostachys</taxon>
    </lineage>
</organism>
<evidence type="ECO:0000256" key="20">
    <source>
        <dbReference type="ARBA" id="ARBA00045962"/>
    </source>
</evidence>
<evidence type="ECO:0000256" key="19">
    <source>
        <dbReference type="ARBA" id="ARBA00023274"/>
    </source>
</evidence>
<keyword evidence="8" id="KW-1017">Isopeptide bond</keyword>
<evidence type="ECO:0000256" key="2">
    <source>
        <dbReference type="ARBA" id="ARBA00004604"/>
    </source>
</evidence>
<evidence type="ECO:0000256" key="17">
    <source>
        <dbReference type="ARBA" id="ARBA00023163"/>
    </source>
</evidence>
<keyword evidence="18" id="KW-0539">Nucleus</keyword>
<evidence type="ECO:0000256" key="18">
    <source>
        <dbReference type="ARBA" id="ARBA00023242"/>
    </source>
</evidence>
<protein>
    <recommendedName>
        <fullName evidence="22">Ubiquitin-like domain-containing protein</fullName>
    </recommendedName>
</protein>
<dbReference type="GO" id="GO:0003735">
    <property type="term" value="F:structural constituent of ribosome"/>
    <property type="evidence" value="ECO:0007669"/>
    <property type="project" value="InterPro"/>
</dbReference>
<evidence type="ECO:0000256" key="7">
    <source>
        <dbReference type="ARBA" id="ARBA00022490"/>
    </source>
</evidence>
<dbReference type="InterPro" id="IPR048540">
    <property type="entry name" value="Rrn7_cyclin_N"/>
</dbReference>
<dbReference type="Pfam" id="PF00240">
    <property type="entry name" value="ubiquitin"/>
    <property type="match status" value="1"/>
</dbReference>
<keyword evidence="7" id="KW-0963">Cytoplasm</keyword>
<dbReference type="GO" id="GO:0042790">
    <property type="term" value="P:nucleolar large rRNA transcription by RNA polymerase I"/>
    <property type="evidence" value="ECO:0007669"/>
    <property type="project" value="TreeGrafter"/>
</dbReference>
<keyword evidence="10" id="KW-0677">Repeat</keyword>
<dbReference type="GO" id="GO:1990904">
    <property type="term" value="C:ribonucleoprotein complex"/>
    <property type="evidence" value="ECO:0007669"/>
    <property type="project" value="UniProtKB-KW"/>
</dbReference>
<evidence type="ECO:0000256" key="9">
    <source>
        <dbReference type="ARBA" id="ARBA00022723"/>
    </source>
</evidence>
<evidence type="ECO:0000256" key="6">
    <source>
        <dbReference type="ARBA" id="ARBA00010570"/>
    </source>
</evidence>
<evidence type="ECO:0000256" key="14">
    <source>
        <dbReference type="ARBA" id="ARBA00022980"/>
    </source>
</evidence>
<keyword evidence="11" id="KW-0863">Zinc-finger</keyword>
<proteinExistence type="inferred from homology"/>
<dbReference type="InterPro" id="IPR021752">
    <property type="entry name" value="TF_Rrn7_Zf"/>
</dbReference>
<comment type="similarity">
    <text evidence="5">Belongs to the ubiquitin family.</text>
</comment>
<evidence type="ECO:0000256" key="11">
    <source>
        <dbReference type="ARBA" id="ARBA00022771"/>
    </source>
</evidence>
<dbReference type="InterPro" id="IPR001975">
    <property type="entry name" value="Ribosomal_eL40_dom"/>
</dbReference>
<comment type="similarity">
    <text evidence="4">In the N-terminal section; belongs to the ubiquitin family.</text>
</comment>
<dbReference type="Gene3D" id="4.10.1060.50">
    <property type="match status" value="1"/>
</dbReference>
<dbReference type="EMBL" id="JADCTT010000004">
    <property type="protein sequence ID" value="KAF9753593.1"/>
    <property type="molecule type" value="Genomic_DNA"/>
</dbReference>
<keyword evidence="13" id="KW-0832">Ubl conjugation</keyword>
<comment type="function">
    <text evidence="20">Component of the ribosome, a large ribonucleoprotein complex responsible for the synthesis of proteins in the cell. The small ribosomal subunit (SSU) binds messenger RNAs (mRNAs) and translates the encoded message by selecting cognate aminoacyl-transfer RNA (tRNA) molecules. The large subunit (LSU) contains the ribosomal catalytic site termed the peptidyl transferase center (PTC), which catalyzes the formation of peptide bonds, thereby polymerizing the amino acids delivered by tRNAs into a polypeptide chain. The nascent polypeptides leave the ribosome through a tunnel in the LSU and interact with protein factors that function in enzymatic processing, targeting, and the membrane insertion of nascent chains at the exit of the ribosomal tunnel. eL40 is essential for translation of a subset of cellular transcripts, including stress response transcripts, such as DDR2.</text>
</comment>
<sequence length="665" mass="75151">MAERSETRKLPRGERCTQCGDRRYYLENGLRFCASNGHEIEGFVQFDLGEEEDSGKMGMVTRKEKERKERERKHLTGLAGKSLFLEALQLILRYQLSWMIHEKGFRDELETVVRDLWDLRIRAFSSLVPDETEAPDTLEVFSSQPLPDEGEIVVKSSSTTRSWDADRGSNWPMPKMSDTLGLCYLGCLLLRIPIRIGEIFQWVTSNNMPYNRVYFNLPQEMKDRMPSFFTQALKLPFQTPLVGGELHQTVLHLVTSFSINYELGFPALSYVPIFVQLTRNLSLPAEVIHGAKELSSALSCTFQYPIRKQRPPLVTDGYTFDWERWSQARAKQEQLNQEKHSMTEYSAQEIVSLDDEELDQFFSQVASLNDSKIKNPITRFFPAENVPELEAPVPGILPQELDAGVKQVLSEAIQKSSGSGENTTNEDADPGVNYEAFGHLEDLNAPGKMLYEAAAELGGMKTETLVRAVYMLEQQTGHLELHIDKVSKFSQDADVSYESADPEFRTKPINLLTSKTSFVKTLTGKTITLEVESSDTIDNRLIFAGKQLEDGRTLSDYNIQKESTLHLVLRLRGGIIEPSLKALASKFNCEKMICRKCYARLPPVPPTAVSESAVTPTSSDPRRSSNKRINHLCGVWSFWHYGVGNERRVPLFADTGFVFTLAPAA</sequence>
<dbReference type="Proteomes" id="UP000616885">
    <property type="component" value="Unassembled WGS sequence"/>
</dbReference>
<dbReference type="Pfam" id="PF20645">
    <property type="entry name" value="Rrn7_cyclin_C"/>
    <property type="match status" value="1"/>
</dbReference>
<dbReference type="PANTHER" id="PTHR31576:SF2">
    <property type="entry name" value="TATA BOX-BINDING PROTEIN-ASSOCIATED FACTOR RNA POLYMERASE I SUBUNIT B"/>
    <property type="match status" value="1"/>
</dbReference>
<evidence type="ECO:0000256" key="10">
    <source>
        <dbReference type="ARBA" id="ARBA00022737"/>
    </source>
</evidence>
<keyword evidence="12" id="KW-0862">Zinc</keyword>
<dbReference type="Gene3D" id="3.10.20.90">
    <property type="entry name" value="Phosphatidylinositol 3-kinase Catalytic Subunit, Chain A, domain 1"/>
    <property type="match status" value="2"/>
</dbReference>
<feature type="compositionally biased region" description="Polar residues" evidence="21">
    <location>
        <begin position="609"/>
        <end position="619"/>
    </location>
</feature>
<feature type="region of interest" description="Disordered" evidence="21">
    <location>
        <begin position="605"/>
        <end position="625"/>
    </location>
</feature>
<keyword evidence="17" id="KW-0804">Transcription</keyword>
<keyword evidence="16" id="KW-0238">DNA-binding</keyword>
<reference evidence="23" key="1">
    <citation type="submission" date="2020-10" db="EMBL/GenBank/DDBJ databases">
        <title>High-Quality Genome Resource of Clonostachys rosea strain S41 by Oxford Nanopore Long-Read Sequencing.</title>
        <authorList>
            <person name="Wang H."/>
        </authorList>
    </citation>
    <scope>NUCLEOTIDE SEQUENCE</scope>
    <source>
        <strain evidence="23">S41</strain>
    </source>
</reference>
<evidence type="ECO:0000256" key="15">
    <source>
        <dbReference type="ARBA" id="ARBA00023015"/>
    </source>
</evidence>
<dbReference type="FunFam" id="3.10.20.90:FF:000469">
    <property type="entry name" value="Polyubiquitin-C"/>
    <property type="match status" value="1"/>
</dbReference>
<dbReference type="GO" id="GO:0070860">
    <property type="term" value="C:RNA polymerase I core factor complex"/>
    <property type="evidence" value="ECO:0007669"/>
    <property type="project" value="InterPro"/>
</dbReference>
<dbReference type="SUPFAM" id="SSF54236">
    <property type="entry name" value="Ubiquitin-like"/>
    <property type="match status" value="1"/>
</dbReference>
<dbReference type="PANTHER" id="PTHR31576">
    <property type="entry name" value="TATA BOX-BINDING PROTEIN-ASSOCIATED FACTOR RNA POLYMERASE I SUBUNIT B"/>
    <property type="match status" value="1"/>
</dbReference>
<dbReference type="InterPro" id="IPR029071">
    <property type="entry name" value="Ubiquitin-like_domsf"/>
</dbReference>
<comment type="similarity">
    <text evidence="6">In the C-terminal section; belongs to the eukaryotic ribosomal protein eL40 family.</text>
</comment>
<evidence type="ECO:0000256" key="16">
    <source>
        <dbReference type="ARBA" id="ARBA00023125"/>
    </source>
</evidence>
<dbReference type="InterPro" id="IPR038587">
    <property type="entry name" value="Ribosomal_eL40_sf"/>
</dbReference>
<dbReference type="Pfam" id="PF11781">
    <property type="entry name" value="Zn_ribbon_RRN7"/>
    <property type="match status" value="1"/>
</dbReference>
<comment type="subcellular location">
    <subcellularLocation>
        <location evidence="1">Cytoplasm</location>
    </subcellularLocation>
    <subcellularLocation>
        <location evidence="2">Nucleus</location>
        <location evidence="2">Nucleolus</location>
    </subcellularLocation>
</comment>
<comment type="similarity">
    <text evidence="3">Belongs to the RRN7/TAF1B family.</text>
</comment>
<accession>A0A8H7NDF5</accession>
<gene>
    <name evidence="23" type="ORF">IM811_012351</name>
</gene>